<dbReference type="SMART" id="SM00325">
    <property type="entry name" value="RhoGEF"/>
    <property type="match status" value="1"/>
</dbReference>
<feature type="compositionally biased region" description="Polar residues" evidence="1">
    <location>
        <begin position="43"/>
        <end position="64"/>
    </location>
</feature>
<reference evidence="3 4" key="1">
    <citation type="journal article" date="2019" name="Nat. Ecol. Evol.">
        <title>Megaphylogeny resolves global patterns of mushroom evolution.</title>
        <authorList>
            <person name="Varga T."/>
            <person name="Krizsan K."/>
            <person name="Foldi C."/>
            <person name="Dima B."/>
            <person name="Sanchez-Garcia M."/>
            <person name="Sanchez-Ramirez S."/>
            <person name="Szollosi G.J."/>
            <person name="Szarkandi J.G."/>
            <person name="Papp V."/>
            <person name="Albert L."/>
            <person name="Andreopoulos W."/>
            <person name="Angelini C."/>
            <person name="Antonin V."/>
            <person name="Barry K.W."/>
            <person name="Bougher N.L."/>
            <person name="Buchanan P."/>
            <person name="Buyck B."/>
            <person name="Bense V."/>
            <person name="Catcheside P."/>
            <person name="Chovatia M."/>
            <person name="Cooper J."/>
            <person name="Damon W."/>
            <person name="Desjardin D."/>
            <person name="Finy P."/>
            <person name="Geml J."/>
            <person name="Haridas S."/>
            <person name="Hughes K."/>
            <person name="Justo A."/>
            <person name="Karasinski D."/>
            <person name="Kautmanova I."/>
            <person name="Kiss B."/>
            <person name="Kocsube S."/>
            <person name="Kotiranta H."/>
            <person name="LaButti K.M."/>
            <person name="Lechner B.E."/>
            <person name="Liimatainen K."/>
            <person name="Lipzen A."/>
            <person name="Lukacs Z."/>
            <person name="Mihaltcheva S."/>
            <person name="Morgado L.N."/>
            <person name="Niskanen T."/>
            <person name="Noordeloos M.E."/>
            <person name="Ohm R.A."/>
            <person name="Ortiz-Santana B."/>
            <person name="Ovrebo C."/>
            <person name="Racz N."/>
            <person name="Riley R."/>
            <person name="Savchenko A."/>
            <person name="Shiryaev A."/>
            <person name="Soop K."/>
            <person name="Spirin V."/>
            <person name="Szebenyi C."/>
            <person name="Tomsovsky M."/>
            <person name="Tulloss R.E."/>
            <person name="Uehling J."/>
            <person name="Grigoriev I.V."/>
            <person name="Vagvolgyi C."/>
            <person name="Papp T."/>
            <person name="Martin F.M."/>
            <person name="Miettinen O."/>
            <person name="Hibbett D.S."/>
            <person name="Nagy L.G."/>
        </authorList>
    </citation>
    <scope>NUCLEOTIDE SEQUENCE [LARGE SCALE GENOMIC DNA]</scope>
    <source>
        <strain evidence="3 4">CBS 309.79</strain>
    </source>
</reference>
<feature type="compositionally biased region" description="Low complexity" evidence="1">
    <location>
        <begin position="384"/>
        <end position="411"/>
    </location>
</feature>
<feature type="compositionally biased region" description="Low complexity" evidence="1">
    <location>
        <begin position="1257"/>
        <end position="1268"/>
    </location>
</feature>
<dbReference type="PANTHER" id="PTHR22834:SF20">
    <property type="entry name" value="SH3 DOMAIN-CONTAINING PROTEIN"/>
    <property type="match status" value="1"/>
</dbReference>
<feature type="compositionally biased region" description="Polar residues" evidence="1">
    <location>
        <begin position="1245"/>
        <end position="1256"/>
    </location>
</feature>
<accession>A0A5C3QMU2</accession>
<organism evidence="3 4">
    <name type="scientific">Pterulicium gracile</name>
    <dbReference type="NCBI Taxonomy" id="1884261"/>
    <lineage>
        <taxon>Eukaryota</taxon>
        <taxon>Fungi</taxon>
        <taxon>Dikarya</taxon>
        <taxon>Basidiomycota</taxon>
        <taxon>Agaricomycotina</taxon>
        <taxon>Agaricomycetes</taxon>
        <taxon>Agaricomycetidae</taxon>
        <taxon>Agaricales</taxon>
        <taxon>Pleurotineae</taxon>
        <taxon>Pterulaceae</taxon>
        <taxon>Pterulicium</taxon>
    </lineage>
</organism>
<evidence type="ECO:0000313" key="4">
    <source>
        <dbReference type="Proteomes" id="UP000305067"/>
    </source>
</evidence>
<dbReference type="CDD" id="cd00160">
    <property type="entry name" value="RhoGEF"/>
    <property type="match status" value="1"/>
</dbReference>
<proteinExistence type="predicted"/>
<feature type="compositionally biased region" description="Polar residues" evidence="1">
    <location>
        <begin position="1291"/>
        <end position="1314"/>
    </location>
</feature>
<feature type="region of interest" description="Disordered" evidence="1">
    <location>
        <begin position="616"/>
        <end position="647"/>
    </location>
</feature>
<feature type="region of interest" description="Disordered" evidence="1">
    <location>
        <begin position="1"/>
        <end position="110"/>
    </location>
</feature>
<feature type="compositionally biased region" description="Low complexity" evidence="1">
    <location>
        <begin position="1045"/>
        <end position="1081"/>
    </location>
</feature>
<feature type="region of interest" description="Disordered" evidence="1">
    <location>
        <begin position="146"/>
        <end position="198"/>
    </location>
</feature>
<evidence type="ECO:0000313" key="3">
    <source>
        <dbReference type="EMBL" id="TFL01811.1"/>
    </source>
</evidence>
<feature type="compositionally biased region" description="Basic and acidic residues" evidence="1">
    <location>
        <begin position="1272"/>
        <end position="1290"/>
    </location>
</feature>
<dbReference type="InterPro" id="IPR035899">
    <property type="entry name" value="DBL_dom_sf"/>
</dbReference>
<feature type="region of interest" description="Disordered" evidence="1">
    <location>
        <begin position="932"/>
        <end position="1095"/>
    </location>
</feature>
<feature type="compositionally biased region" description="Low complexity" evidence="1">
    <location>
        <begin position="1330"/>
        <end position="1345"/>
    </location>
</feature>
<dbReference type="PROSITE" id="PS50010">
    <property type="entry name" value="DH_2"/>
    <property type="match status" value="1"/>
</dbReference>
<feature type="compositionally biased region" description="Polar residues" evidence="1">
    <location>
        <begin position="963"/>
        <end position="990"/>
    </location>
</feature>
<dbReference type="SUPFAM" id="SSF48065">
    <property type="entry name" value="DBL homology domain (DH-domain)"/>
    <property type="match status" value="1"/>
</dbReference>
<dbReference type="GO" id="GO:0005737">
    <property type="term" value="C:cytoplasm"/>
    <property type="evidence" value="ECO:0007669"/>
    <property type="project" value="TreeGrafter"/>
</dbReference>
<dbReference type="InterPro" id="IPR000219">
    <property type="entry name" value="DH_dom"/>
</dbReference>
<dbReference type="Pfam" id="PF00621">
    <property type="entry name" value="RhoGEF"/>
    <property type="match status" value="1"/>
</dbReference>
<feature type="compositionally biased region" description="Basic and acidic residues" evidence="1">
    <location>
        <begin position="16"/>
        <end position="28"/>
    </location>
</feature>
<feature type="compositionally biased region" description="Basic and acidic residues" evidence="1">
    <location>
        <begin position="1005"/>
        <end position="1034"/>
    </location>
</feature>
<feature type="compositionally biased region" description="Low complexity" evidence="1">
    <location>
        <begin position="624"/>
        <end position="640"/>
    </location>
</feature>
<dbReference type="OrthoDB" id="10256089at2759"/>
<feature type="region of interest" description="Disordered" evidence="1">
    <location>
        <begin position="1215"/>
        <end position="1361"/>
    </location>
</feature>
<dbReference type="PANTHER" id="PTHR22834">
    <property type="entry name" value="NUCLEAR FUSION PROTEIN FUS2"/>
    <property type="match status" value="1"/>
</dbReference>
<protein>
    <recommendedName>
        <fullName evidence="2">DH domain-containing protein</fullName>
    </recommendedName>
</protein>
<keyword evidence="4" id="KW-1185">Reference proteome</keyword>
<feature type="compositionally biased region" description="Basic residues" evidence="1">
    <location>
        <begin position="1218"/>
        <end position="1228"/>
    </location>
</feature>
<evidence type="ECO:0000259" key="2">
    <source>
        <dbReference type="PROSITE" id="PS50010"/>
    </source>
</evidence>
<dbReference type="InterPro" id="IPR051492">
    <property type="entry name" value="Dynamin-Rho_GEF"/>
</dbReference>
<dbReference type="GO" id="GO:0005085">
    <property type="term" value="F:guanyl-nucleotide exchange factor activity"/>
    <property type="evidence" value="ECO:0007669"/>
    <property type="project" value="InterPro"/>
</dbReference>
<dbReference type="Gene3D" id="1.20.900.10">
    <property type="entry name" value="Dbl homology (DH) domain"/>
    <property type="match status" value="1"/>
</dbReference>
<gene>
    <name evidence="3" type="ORF">BDV98DRAFT_69902</name>
</gene>
<feature type="compositionally biased region" description="Polar residues" evidence="1">
    <location>
        <begin position="1229"/>
        <end position="1238"/>
    </location>
</feature>
<dbReference type="EMBL" id="ML178824">
    <property type="protein sequence ID" value="TFL01811.1"/>
    <property type="molecule type" value="Genomic_DNA"/>
</dbReference>
<feature type="compositionally biased region" description="Low complexity" evidence="1">
    <location>
        <begin position="95"/>
        <end position="110"/>
    </location>
</feature>
<name>A0A5C3QMU2_9AGAR</name>
<dbReference type="STRING" id="1884261.A0A5C3QMU2"/>
<feature type="region of interest" description="Disordered" evidence="1">
    <location>
        <begin position="371"/>
        <end position="411"/>
    </location>
</feature>
<feature type="compositionally biased region" description="Basic and acidic residues" evidence="1">
    <location>
        <begin position="70"/>
        <end position="94"/>
    </location>
</feature>
<dbReference type="Proteomes" id="UP000305067">
    <property type="component" value="Unassembled WGS sequence"/>
</dbReference>
<evidence type="ECO:0000256" key="1">
    <source>
        <dbReference type="SAM" id="MobiDB-lite"/>
    </source>
</evidence>
<feature type="domain" description="DH" evidence="2">
    <location>
        <begin position="299"/>
        <end position="564"/>
    </location>
</feature>
<sequence length="1471" mass="156929">MPSGQGHDTHTMSPQDEEHTWKEQEQQRRRSSPRGRRVAGDSSPRSSLGASGPSSVQQLPSAGMTNDPRGWFRDDGRDRDWHEALDEFEERERTPSTATNSTSSSISRPRTALDRLILASNPSGPPTPPPRSPLRLTKSQLIRLQSPTPPLDVFGKPILPTPSNLNSHNRAASPNQADRLSKGPARLKTPRPPSPTHSVIDEKRLRRMTIAYLTDTDVDGDDAMPSIPRSFSALLNGLNVEDIANGGAKGKGKEMVASGLTLSLDGANDPMPLLPDVVSPTATVSSTTLSTSSTATMSKREHALHELLSSERNYASDLALIRDVHIPLALGHELSIPIPSLATGSTSGSGHQPEAFVSTILSSSSGSARTVSTASDPASIPGLSSSSSTSSSTSLGAVPSTASTSGPSSPMTQDDVKILFSNIPELALFADFFSDQLQDALGDVLEGGSGTDCVGALFLRIIPALETPYRHYITRHSTAVSHLLAIPRTPALTSYLAQTQSIAQSLSHAWDISSLLIKPVQRILKYSLLLHAIIDATSPSHSDYGNLKMAKERMDEVARGINEGRRRWEVVRAVLKGKGLVPGEEALDGMKAGKDKKKGMGVGGAATVNLTRIKSNIRGSSTGSAGTNSKSGESSSAGSTAHEESQRIAAAEAEIRAMAIFTTEFGRAVVDWGKAQEKTLEGLRAWAVSFGTVLGLSIHLHPDAGDAAGGSDSKRAGNTPSSDSEAFSALLTLISSSLIPILAEMQASLQPRILLPLARLRATKEAPLKLIAAMKSHAPIHTYLLTTPFSPKNRPHPALLSSSQTYLALRTQLALELPTYLAALRKGLKAVLAEWVEIQKGWYCGAMGRWGELWDALRVEGEGREGGGEETMRVWWSRWEEVERVLGDTSIVRPAAPLHLNGKGYEQDGYGGHGKRAAMQHAHSMPIAVPSRKMGPPGPVSPSEVIVVGSPGSNRNAAHYQPVSRSHSMNTAFGPGVSTSNMGTTGSTLASLDASPGIGGSSRRLSKDKTSSDYAREAKDREKKNKAKEKESSKTKPIKTPRPRPSVATSVLSSLAPSSASPGGVSPDGRNSWSAGSTSGSAGRGRGRRGSDASSLYGQAYAPSAFVRPHNQHPARPDSLGSYVDVGLTYAYPALGGGPGAAGGNGTSVPLHPPPEYDYEHDVRGRERCSGSSYRSGVELGREGDKDLFGYGHANALEDERGRYADRFDEREIARSHSQGKGRMHMHGSSRQEQQASTSRHRASDSMSSIPVGSNSLPPGAMPPMGLGRSNSFRDRSRAERQREREKERPTTPTACRSSHASQHSVSPIASFQARNAPPHPRSSLPNALPRPTSSRSYSQSQPRPSSSPYPQPTPDSQESTLSIPLTTLLASPPLYLTVVVHPCKPPKDTTYQRVPFATLKEGRVWQVLWEAGHPGLHPGLPVVVDEGDDCLLLIRESISGDKARGFGEGLRAKEGKVGWALASFLMPLEG</sequence>
<feature type="compositionally biased region" description="Polar residues" evidence="1">
    <location>
        <begin position="161"/>
        <end position="178"/>
    </location>
</feature>